<gene>
    <name evidence="1" type="ORF">TELCIR_15802</name>
</gene>
<dbReference type="OrthoDB" id="5915577at2759"/>
<sequence length="346" mass="40406">TITSMNLYTKGNGLFGTHVTLKDIEEDMQRALGTTAVFGPHKSVKDIGDKKGYMSKIVLVEPDWHPKDKQLPEKFLVKIPTQLVMQNFQKQIEVDKDKRSKFDDPDFKIIFEKNEKRCHNAEVVVYNQLARIPEGKLNIPKIYCTRKFSESNPMKGYLAMEYLENIKHVQLFENTSIDQVKQILRFKAVLEAISLDMPSDDKERLVENPFENIWSLMYEDEVAHFGCPATDLVRLFSACLSGKDRRAHWEKLLEEYYGYVKKEIGNRKMAYSIEQLKEAYRQFFPMGAYLIVPAVGPLYELLCNTSDEESRKKCLEIVMEKTESMLDDIIYYHERNMKIRNGERVL</sequence>
<keyword evidence="2" id="KW-1185">Reference proteome</keyword>
<proteinExistence type="predicted"/>
<organism evidence="1 2">
    <name type="scientific">Teladorsagia circumcincta</name>
    <name type="common">Brown stomach worm</name>
    <name type="synonym">Ostertagia circumcincta</name>
    <dbReference type="NCBI Taxonomy" id="45464"/>
    <lineage>
        <taxon>Eukaryota</taxon>
        <taxon>Metazoa</taxon>
        <taxon>Ecdysozoa</taxon>
        <taxon>Nematoda</taxon>
        <taxon>Chromadorea</taxon>
        <taxon>Rhabditida</taxon>
        <taxon>Rhabditina</taxon>
        <taxon>Rhabditomorpha</taxon>
        <taxon>Strongyloidea</taxon>
        <taxon>Trichostrongylidae</taxon>
        <taxon>Teladorsagia</taxon>
    </lineage>
</organism>
<evidence type="ECO:0000313" key="2">
    <source>
        <dbReference type="Proteomes" id="UP000230423"/>
    </source>
</evidence>
<dbReference type="InterPro" id="IPR012877">
    <property type="entry name" value="Dhs-27"/>
</dbReference>
<dbReference type="PANTHER" id="PTHR23020">
    <property type="entry name" value="UNCHARACTERIZED NUCLEAR HORMONE RECEPTOR-RELATED"/>
    <property type="match status" value="1"/>
</dbReference>
<dbReference type="Pfam" id="PF07914">
    <property type="entry name" value="DUF1679"/>
    <property type="match status" value="2"/>
</dbReference>
<accession>A0A2G9TXJ3</accession>
<evidence type="ECO:0008006" key="3">
    <source>
        <dbReference type="Google" id="ProtNLM"/>
    </source>
</evidence>
<name>A0A2G9TXJ3_TELCI</name>
<dbReference type="EMBL" id="KZ351867">
    <property type="protein sequence ID" value="PIO62628.1"/>
    <property type="molecule type" value="Genomic_DNA"/>
</dbReference>
<dbReference type="Proteomes" id="UP000230423">
    <property type="component" value="Unassembled WGS sequence"/>
</dbReference>
<evidence type="ECO:0000313" key="1">
    <source>
        <dbReference type="EMBL" id="PIO62628.1"/>
    </source>
</evidence>
<dbReference type="InterPro" id="IPR011009">
    <property type="entry name" value="Kinase-like_dom_sf"/>
</dbReference>
<reference evidence="1 2" key="1">
    <citation type="submission" date="2015-09" db="EMBL/GenBank/DDBJ databases">
        <title>Draft genome of the parasitic nematode Teladorsagia circumcincta isolate WARC Sus (inbred).</title>
        <authorList>
            <person name="Mitreva M."/>
        </authorList>
    </citation>
    <scope>NUCLEOTIDE SEQUENCE [LARGE SCALE GENOMIC DNA]</scope>
    <source>
        <strain evidence="1 2">S</strain>
    </source>
</reference>
<dbReference type="PANTHER" id="PTHR23020:SF8">
    <property type="entry name" value="CHK KINASE-LIKE DOMAIN-CONTAINING PROTEIN"/>
    <property type="match status" value="1"/>
</dbReference>
<dbReference type="AlphaFoldDB" id="A0A2G9TXJ3"/>
<dbReference type="InterPro" id="IPR052961">
    <property type="entry name" value="Oxido-Kinase-like_Enzymes"/>
</dbReference>
<protein>
    <recommendedName>
        <fullName evidence="3">CHK kinase-like domain-containing protein</fullName>
    </recommendedName>
</protein>
<feature type="non-terminal residue" evidence="1">
    <location>
        <position position="1"/>
    </location>
</feature>
<dbReference type="SUPFAM" id="SSF56112">
    <property type="entry name" value="Protein kinase-like (PK-like)"/>
    <property type="match status" value="1"/>
</dbReference>